<dbReference type="Proteomes" id="UP000519439">
    <property type="component" value="Unassembled WGS sequence"/>
</dbReference>
<proteinExistence type="predicted"/>
<dbReference type="AlphaFoldDB" id="A0A7W6IHA8"/>
<sequence>MREFPTVSQGTRSVAVLFHPSLVPVLDVFRSLSRLDDHYDLTLLDGPEKALTSYARPEAAKGIISDALLLAFALIRQRGRALSHRPIGARQGSGDEYCLLTLLGCAGNLDSDVAREAARHLEIASLDVLGTLAIELARQIDRAGLALETPSLPEFRAVMGEGEEFQVELSADRSGLSVGI</sequence>
<dbReference type="EMBL" id="JACIDC010000011">
    <property type="protein sequence ID" value="MBB4041482.1"/>
    <property type="molecule type" value="Genomic_DNA"/>
</dbReference>
<comment type="caution">
    <text evidence="1">The sequence shown here is derived from an EMBL/GenBank/DDBJ whole genome shotgun (WGS) entry which is preliminary data.</text>
</comment>
<accession>A0A7W6IHA8</accession>
<reference evidence="1 2" key="1">
    <citation type="submission" date="2020-08" db="EMBL/GenBank/DDBJ databases">
        <title>Genomic Encyclopedia of Type Strains, Phase IV (KMG-IV): sequencing the most valuable type-strain genomes for metagenomic binning, comparative biology and taxonomic classification.</title>
        <authorList>
            <person name="Goeker M."/>
        </authorList>
    </citation>
    <scope>NUCLEOTIDE SEQUENCE [LARGE SCALE GENOMIC DNA]</scope>
    <source>
        <strain evidence="1 2">DSM 15743</strain>
    </source>
</reference>
<name>A0A7W6IHA8_9HYPH</name>
<organism evidence="1 2">
    <name type="scientific">Microvirga flocculans</name>
    <dbReference type="NCBI Taxonomy" id="217168"/>
    <lineage>
        <taxon>Bacteria</taxon>
        <taxon>Pseudomonadati</taxon>
        <taxon>Pseudomonadota</taxon>
        <taxon>Alphaproteobacteria</taxon>
        <taxon>Hyphomicrobiales</taxon>
        <taxon>Methylobacteriaceae</taxon>
        <taxon>Microvirga</taxon>
    </lineage>
</organism>
<keyword evidence="2" id="KW-1185">Reference proteome</keyword>
<protein>
    <submittedName>
        <fullName evidence="1">Uncharacterized protein</fullName>
    </submittedName>
</protein>
<evidence type="ECO:0000313" key="1">
    <source>
        <dbReference type="EMBL" id="MBB4041482.1"/>
    </source>
</evidence>
<evidence type="ECO:0000313" key="2">
    <source>
        <dbReference type="Proteomes" id="UP000519439"/>
    </source>
</evidence>
<dbReference type="RefSeq" id="WP_027317048.1">
    <property type="nucleotide sequence ID" value="NZ_JACIDC010000011.1"/>
</dbReference>
<gene>
    <name evidence="1" type="ORF">GGR34_003159</name>
</gene>